<dbReference type="Proteomes" id="UP000009138">
    <property type="component" value="Unassembled WGS sequence"/>
</dbReference>
<proteinExistence type="predicted"/>
<sequence length="85" mass="10122">MDNIVYKDGLKNQYDNNGNEIMVVQMEVDNEMYPIEKVTNFDIYIDLKEAKERNNSSAENLQMNDKKGLYKHYKDVEKEQLFFSC</sequence>
<dbReference type="OrthoDB" id="2284464at2759"/>
<accession>I1BIA4</accession>
<dbReference type="VEuPathDB" id="FungiDB:RO3G_00638"/>
<keyword evidence="2" id="KW-1185">Reference proteome</keyword>
<dbReference type="AlphaFoldDB" id="I1BIA4"/>
<evidence type="ECO:0000313" key="2">
    <source>
        <dbReference type="Proteomes" id="UP000009138"/>
    </source>
</evidence>
<dbReference type="GeneID" id="93607610"/>
<dbReference type="EMBL" id="CH476732">
    <property type="protein sequence ID" value="EIE75934.1"/>
    <property type="molecule type" value="Genomic_DNA"/>
</dbReference>
<evidence type="ECO:0000313" key="1">
    <source>
        <dbReference type="EMBL" id="EIE75934.1"/>
    </source>
</evidence>
<protein>
    <submittedName>
        <fullName evidence="1">Uncharacterized protein</fullName>
    </submittedName>
</protein>
<name>I1BIA4_RHIO9</name>
<dbReference type="InParanoid" id="I1BIA4"/>
<reference evidence="1 2" key="1">
    <citation type="journal article" date="2009" name="PLoS Genet.">
        <title>Genomic analysis of the basal lineage fungus Rhizopus oryzae reveals a whole-genome duplication.</title>
        <authorList>
            <person name="Ma L.-J."/>
            <person name="Ibrahim A.S."/>
            <person name="Skory C."/>
            <person name="Grabherr M.G."/>
            <person name="Burger G."/>
            <person name="Butler M."/>
            <person name="Elias M."/>
            <person name="Idnurm A."/>
            <person name="Lang B.F."/>
            <person name="Sone T."/>
            <person name="Abe A."/>
            <person name="Calvo S.E."/>
            <person name="Corrochano L.M."/>
            <person name="Engels R."/>
            <person name="Fu J."/>
            <person name="Hansberg W."/>
            <person name="Kim J.-M."/>
            <person name="Kodira C.D."/>
            <person name="Koehrsen M.J."/>
            <person name="Liu B."/>
            <person name="Miranda-Saavedra D."/>
            <person name="O'Leary S."/>
            <person name="Ortiz-Castellanos L."/>
            <person name="Poulter R."/>
            <person name="Rodriguez-Romero J."/>
            <person name="Ruiz-Herrera J."/>
            <person name="Shen Y.-Q."/>
            <person name="Zeng Q."/>
            <person name="Galagan J."/>
            <person name="Birren B.W."/>
            <person name="Cuomo C.A."/>
            <person name="Wickes B.L."/>
        </authorList>
    </citation>
    <scope>NUCLEOTIDE SEQUENCE [LARGE SCALE GENOMIC DNA]</scope>
    <source>
        <strain evidence="2">RA 99-880 / ATCC MYA-4621 / FGSC 9543 / NRRL 43880</strain>
    </source>
</reference>
<organism evidence="1 2">
    <name type="scientific">Rhizopus delemar (strain RA 99-880 / ATCC MYA-4621 / FGSC 9543 / NRRL 43880)</name>
    <name type="common">Mucormycosis agent</name>
    <name type="synonym">Rhizopus arrhizus var. delemar</name>
    <dbReference type="NCBI Taxonomy" id="246409"/>
    <lineage>
        <taxon>Eukaryota</taxon>
        <taxon>Fungi</taxon>
        <taxon>Fungi incertae sedis</taxon>
        <taxon>Mucoromycota</taxon>
        <taxon>Mucoromycotina</taxon>
        <taxon>Mucoromycetes</taxon>
        <taxon>Mucorales</taxon>
        <taxon>Mucorineae</taxon>
        <taxon>Rhizopodaceae</taxon>
        <taxon>Rhizopus</taxon>
    </lineage>
</organism>
<dbReference type="RefSeq" id="XP_067511330.1">
    <property type="nucleotide sequence ID" value="XM_067655229.1"/>
</dbReference>
<gene>
    <name evidence="1" type="ORF">RO3G_00638</name>
</gene>